<dbReference type="AlphaFoldDB" id="A0A078L148"/>
<dbReference type="Proteomes" id="UP000044071">
    <property type="component" value="Unassembled WGS sequence"/>
</dbReference>
<dbReference type="RefSeq" id="WP_043874270.1">
    <property type="nucleotide sequence ID" value="NZ_CCVW01000002.1"/>
</dbReference>
<keyword evidence="1" id="KW-0732">Signal</keyword>
<sequence length="159" mass="17390">MTIPALTTFVFFIVTTVTFADSSAYNGPDNPIIPADNDEIRLNFAQCIEDTNELMPDNDAHDLAKNLCELRVKHQAARQQVLKGLAELVAQYKGVTNHQHDQNLAQTISLIQGGVKSCLDAIGSQEVCHNIGCAIVPETDATLCDNQAMIIINRILGRE</sequence>
<evidence type="ECO:0000313" key="2">
    <source>
        <dbReference type="EMBL" id="CDZ77793.1"/>
    </source>
</evidence>
<name>A0A078L148_9GAMM</name>
<evidence type="ECO:0000313" key="3">
    <source>
        <dbReference type="Proteomes" id="UP000044071"/>
    </source>
</evidence>
<keyword evidence="3" id="KW-1185">Reference proteome</keyword>
<dbReference type="EMBL" id="CCSB01000002">
    <property type="protein sequence ID" value="CDZ77793.1"/>
    <property type="molecule type" value="Genomic_DNA"/>
</dbReference>
<proteinExistence type="predicted"/>
<evidence type="ECO:0000256" key="1">
    <source>
        <dbReference type="SAM" id="SignalP"/>
    </source>
</evidence>
<organism evidence="2 3">
    <name type="scientific">Legionella massiliensis</name>
    <dbReference type="NCBI Taxonomy" id="1034943"/>
    <lineage>
        <taxon>Bacteria</taxon>
        <taxon>Pseudomonadati</taxon>
        <taxon>Pseudomonadota</taxon>
        <taxon>Gammaproteobacteria</taxon>
        <taxon>Legionellales</taxon>
        <taxon>Legionellaceae</taxon>
        <taxon>Legionella</taxon>
    </lineage>
</organism>
<gene>
    <name evidence="2" type="ORF">BN59_02083</name>
</gene>
<dbReference type="OrthoDB" id="5637725at2"/>
<evidence type="ECO:0008006" key="4">
    <source>
        <dbReference type="Google" id="ProtNLM"/>
    </source>
</evidence>
<protein>
    <recommendedName>
        <fullName evidence="4">Secreted protein</fullName>
    </recommendedName>
</protein>
<reference evidence="2 3" key="1">
    <citation type="submission" date="2014-06" db="EMBL/GenBank/DDBJ databases">
        <authorList>
            <person name="Urmite Genomes Urmite Genomes"/>
        </authorList>
    </citation>
    <scope>NUCLEOTIDE SEQUENCE [LARGE SCALE GENOMIC DNA]</scope>
</reference>
<accession>A0A078L148</accession>
<feature type="chain" id="PRO_5009744163" description="Secreted protein" evidence="1">
    <location>
        <begin position="21"/>
        <end position="159"/>
    </location>
</feature>
<feature type="signal peptide" evidence="1">
    <location>
        <begin position="1"/>
        <end position="20"/>
    </location>
</feature>